<evidence type="ECO:0000313" key="1">
    <source>
        <dbReference type="EMBL" id="CAB4178121.1"/>
    </source>
</evidence>
<dbReference type="EMBL" id="LR797313">
    <property type="protein sequence ID" value="CAB4202966.1"/>
    <property type="molecule type" value="Genomic_DNA"/>
</dbReference>
<protein>
    <submittedName>
        <fullName evidence="2">Uncharacterized protein</fullName>
    </submittedName>
</protein>
<evidence type="ECO:0000313" key="3">
    <source>
        <dbReference type="EMBL" id="CAB4214403.1"/>
    </source>
</evidence>
<reference evidence="2" key="1">
    <citation type="submission" date="2020-05" db="EMBL/GenBank/DDBJ databases">
        <authorList>
            <person name="Chiriac C."/>
            <person name="Salcher M."/>
            <person name="Ghai R."/>
            <person name="Kavagutti S V."/>
        </authorList>
    </citation>
    <scope>NUCLEOTIDE SEQUENCE</scope>
</reference>
<accession>A0A6J5RWZ7</accession>
<dbReference type="EMBL" id="LR796960">
    <property type="protein sequence ID" value="CAB4178121.1"/>
    <property type="molecule type" value="Genomic_DNA"/>
</dbReference>
<organism evidence="2">
    <name type="scientific">uncultured Caudovirales phage</name>
    <dbReference type="NCBI Taxonomy" id="2100421"/>
    <lineage>
        <taxon>Viruses</taxon>
        <taxon>Duplodnaviria</taxon>
        <taxon>Heunggongvirae</taxon>
        <taxon>Uroviricota</taxon>
        <taxon>Caudoviricetes</taxon>
        <taxon>Peduoviridae</taxon>
        <taxon>Maltschvirus</taxon>
        <taxon>Maltschvirus maltsch</taxon>
    </lineage>
</organism>
<dbReference type="EMBL" id="LR798392">
    <property type="protein sequence ID" value="CAB5228828.1"/>
    <property type="molecule type" value="Genomic_DNA"/>
</dbReference>
<name>A0A6J5RWZ7_9CAUD</name>
<evidence type="ECO:0000313" key="4">
    <source>
        <dbReference type="EMBL" id="CAB5228828.1"/>
    </source>
</evidence>
<dbReference type="EMBL" id="LR797410">
    <property type="protein sequence ID" value="CAB4214403.1"/>
    <property type="molecule type" value="Genomic_DNA"/>
</dbReference>
<proteinExistence type="predicted"/>
<evidence type="ECO:0000313" key="2">
    <source>
        <dbReference type="EMBL" id="CAB4202966.1"/>
    </source>
</evidence>
<sequence length="92" mass="10220">MDGLAIKVKTTDGVEASYKLTPRVIVAFEQQYGKGMPKLLGEEQKVEHVYWLAWRSMQASGVVVKPWGPDFLDTILTAELDTDESFGSTEIA</sequence>
<gene>
    <name evidence="1" type="ORF">UFOVP1013_35</name>
    <name evidence="2" type="ORF">UFOVP1364_52</name>
    <name evidence="3" type="ORF">UFOVP1462_35</name>
    <name evidence="4" type="ORF">UFOVP1550_44</name>
</gene>